<gene>
    <name evidence="1" type="ORF">C7389_10765</name>
</gene>
<evidence type="ECO:0008006" key="3">
    <source>
        <dbReference type="Google" id="ProtNLM"/>
    </source>
</evidence>
<comment type="caution">
    <text evidence="1">The sequence shown here is derived from an EMBL/GenBank/DDBJ whole genome shotgun (WGS) entry which is preliminary data.</text>
</comment>
<sequence>MRAQDILPVGLDQIERQGITIRKGAVGAFLANARALQDTALDDAAKEQALRDIADGLPALRALGLFDILEIRDPRLRALVEAAA</sequence>
<dbReference type="RefSeq" id="WP_133590810.1">
    <property type="nucleotide sequence ID" value="NZ_SNVV01000007.1"/>
</dbReference>
<proteinExistence type="predicted"/>
<organism evidence="1 2">
    <name type="scientific">Azoarcus indigens</name>
    <dbReference type="NCBI Taxonomy" id="29545"/>
    <lineage>
        <taxon>Bacteria</taxon>
        <taxon>Pseudomonadati</taxon>
        <taxon>Pseudomonadota</taxon>
        <taxon>Betaproteobacteria</taxon>
        <taxon>Rhodocyclales</taxon>
        <taxon>Zoogloeaceae</taxon>
        <taxon>Azoarcus</taxon>
    </lineage>
</organism>
<keyword evidence="2" id="KW-1185">Reference proteome</keyword>
<evidence type="ECO:0000313" key="2">
    <source>
        <dbReference type="Proteomes" id="UP000295129"/>
    </source>
</evidence>
<dbReference type="EMBL" id="SNVV01000007">
    <property type="protein sequence ID" value="TDN51331.1"/>
    <property type="molecule type" value="Genomic_DNA"/>
</dbReference>
<dbReference type="Proteomes" id="UP000295129">
    <property type="component" value="Unassembled WGS sequence"/>
</dbReference>
<dbReference type="OrthoDB" id="1453999at2"/>
<dbReference type="AlphaFoldDB" id="A0A4R6E0W2"/>
<accession>A0A4R6E0W2</accession>
<evidence type="ECO:0000313" key="1">
    <source>
        <dbReference type="EMBL" id="TDN51331.1"/>
    </source>
</evidence>
<reference evidence="1 2" key="1">
    <citation type="submission" date="2019-03" db="EMBL/GenBank/DDBJ databases">
        <title>Genomic Encyclopedia of Type Strains, Phase IV (KMG-IV): sequencing the most valuable type-strain genomes for metagenomic binning, comparative biology and taxonomic classification.</title>
        <authorList>
            <person name="Goeker M."/>
        </authorList>
    </citation>
    <scope>NUCLEOTIDE SEQUENCE [LARGE SCALE GENOMIC DNA]</scope>
    <source>
        <strain evidence="1 2">DSM 12121</strain>
    </source>
</reference>
<name>A0A4R6E0W2_9RHOO</name>
<protein>
    <recommendedName>
        <fullName evidence="3">Preprotein translocase subunit SecD</fullName>
    </recommendedName>
</protein>